<reference evidence="10" key="1">
    <citation type="journal article" date="2019" name="Int. J. Syst. Evol. Microbiol.">
        <title>The Global Catalogue of Microorganisms (GCM) 10K type strain sequencing project: providing services to taxonomists for standard genome sequencing and annotation.</title>
        <authorList>
            <consortium name="The Broad Institute Genomics Platform"/>
            <consortium name="The Broad Institute Genome Sequencing Center for Infectious Disease"/>
            <person name="Wu L."/>
            <person name="Ma J."/>
        </authorList>
    </citation>
    <scope>NUCLEOTIDE SEQUENCE [LARGE SCALE GENOMIC DNA]</scope>
    <source>
        <strain evidence="10">JCM 13249</strain>
    </source>
</reference>
<dbReference type="CDD" id="cd17324">
    <property type="entry name" value="MFS_NepI_like"/>
    <property type="match status" value="1"/>
</dbReference>
<dbReference type="Proteomes" id="UP001500655">
    <property type="component" value="Unassembled WGS sequence"/>
</dbReference>
<feature type="transmembrane region" description="Helical" evidence="7">
    <location>
        <begin position="272"/>
        <end position="290"/>
    </location>
</feature>
<dbReference type="InterPro" id="IPR020846">
    <property type="entry name" value="MFS_dom"/>
</dbReference>
<keyword evidence="2" id="KW-1003">Cell membrane</keyword>
<proteinExistence type="predicted"/>
<keyword evidence="4 7" id="KW-1133">Transmembrane helix</keyword>
<keyword evidence="10" id="KW-1185">Reference proteome</keyword>
<dbReference type="InterPro" id="IPR050189">
    <property type="entry name" value="MFS_Efflux_Transporters"/>
</dbReference>
<evidence type="ECO:0000259" key="8">
    <source>
        <dbReference type="PROSITE" id="PS50850"/>
    </source>
</evidence>
<feature type="domain" description="Major facilitator superfamily (MFS) profile" evidence="8">
    <location>
        <begin position="10"/>
        <end position="387"/>
    </location>
</feature>
<evidence type="ECO:0000256" key="5">
    <source>
        <dbReference type="ARBA" id="ARBA00023136"/>
    </source>
</evidence>
<sequence length="410" mass="41116">MRAHNRWPVASLSVLTAAVLLSVTTELLPTGLLPSMSRDLGVSAGRLGLLVTGYALMVALFAAPLGIMLGRVGRRRLLAWSVALYAISNVIVAVAPNFPVAAGGRLLGGLTHGAFWAMLAGYASRLVTPERIGRTVTIVSGGGTASVLIAVPAGTALGVATSWRVAFGVLAAISVLLLVAVVRVLPPLPGTAAVNPVPLRRVIRLPGLRPIMFTTAVTVLGYFAFSTYVAVYLLRAGLSEGQIALALLGSGVFGAIGLVLGGVFVDRQPRMSLVVSIFALATPMAFGAVAGSSTVVALITVALVSLGMGAVPALLQTATLRVAPGASDPASALNASAFNVGIAGGALLGGVVVDTWGSGALPLTAAILCGAGAVAVVALRVGAPQLRVVEKPGGTPDERPAGVAPEAMVA</sequence>
<dbReference type="Gene3D" id="1.20.1250.20">
    <property type="entry name" value="MFS general substrate transporter like domains"/>
    <property type="match status" value="1"/>
</dbReference>
<feature type="region of interest" description="Disordered" evidence="6">
    <location>
        <begin position="391"/>
        <end position="410"/>
    </location>
</feature>
<comment type="caution">
    <text evidence="9">The sequence shown here is derived from an EMBL/GenBank/DDBJ whole genome shotgun (WGS) entry which is preliminary data.</text>
</comment>
<feature type="transmembrane region" description="Helical" evidence="7">
    <location>
        <begin position="102"/>
        <end position="123"/>
    </location>
</feature>
<evidence type="ECO:0000256" key="6">
    <source>
        <dbReference type="SAM" id="MobiDB-lite"/>
    </source>
</evidence>
<feature type="transmembrane region" description="Helical" evidence="7">
    <location>
        <begin position="243"/>
        <end position="265"/>
    </location>
</feature>
<evidence type="ECO:0000313" key="9">
    <source>
        <dbReference type="EMBL" id="GAA1739154.1"/>
    </source>
</evidence>
<comment type="subcellular location">
    <subcellularLocation>
        <location evidence="1">Cell membrane</location>
        <topology evidence="1">Multi-pass membrane protein</topology>
    </subcellularLocation>
</comment>
<dbReference type="InterPro" id="IPR036259">
    <property type="entry name" value="MFS_trans_sf"/>
</dbReference>
<dbReference type="PANTHER" id="PTHR43124:SF3">
    <property type="entry name" value="CHLORAMPHENICOL EFFLUX PUMP RV0191"/>
    <property type="match status" value="1"/>
</dbReference>
<dbReference type="PANTHER" id="PTHR43124">
    <property type="entry name" value="PURINE EFFLUX PUMP PBUE"/>
    <property type="match status" value="1"/>
</dbReference>
<feature type="transmembrane region" description="Helical" evidence="7">
    <location>
        <begin position="359"/>
        <end position="381"/>
    </location>
</feature>
<evidence type="ECO:0000313" key="10">
    <source>
        <dbReference type="Proteomes" id="UP001500655"/>
    </source>
</evidence>
<feature type="transmembrane region" description="Helical" evidence="7">
    <location>
        <begin position="207"/>
        <end position="231"/>
    </location>
</feature>
<dbReference type="InterPro" id="IPR011701">
    <property type="entry name" value="MFS"/>
</dbReference>
<dbReference type="SUPFAM" id="SSF103473">
    <property type="entry name" value="MFS general substrate transporter"/>
    <property type="match status" value="1"/>
</dbReference>
<protein>
    <submittedName>
        <fullName evidence="9">MFS transporter</fullName>
    </submittedName>
</protein>
<evidence type="ECO:0000256" key="7">
    <source>
        <dbReference type="SAM" id="Phobius"/>
    </source>
</evidence>
<keyword evidence="5 7" id="KW-0472">Membrane</keyword>
<evidence type="ECO:0000256" key="4">
    <source>
        <dbReference type="ARBA" id="ARBA00022989"/>
    </source>
</evidence>
<dbReference type="PROSITE" id="PS50850">
    <property type="entry name" value="MFS"/>
    <property type="match status" value="1"/>
</dbReference>
<dbReference type="EMBL" id="BAAALS010000003">
    <property type="protein sequence ID" value="GAA1739154.1"/>
    <property type="molecule type" value="Genomic_DNA"/>
</dbReference>
<evidence type="ECO:0000256" key="1">
    <source>
        <dbReference type="ARBA" id="ARBA00004651"/>
    </source>
</evidence>
<dbReference type="Pfam" id="PF07690">
    <property type="entry name" value="MFS_1"/>
    <property type="match status" value="1"/>
</dbReference>
<evidence type="ECO:0000256" key="2">
    <source>
        <dbReference type="ARBA" id="ARBA00022475"/>
    </source>
</evidence>
<gene>
    <name evidence="9" type="ORF">GCM10009681_07370</name>
</gene>
<dbReference type="RefSeq" id="WP_344076790.1">
    <property type="nucleotide sequence ID" value="NZ_BAAALS010000003.1"/>
</dbReference>
<feature type="transmembrane region" description="Helical" evidence="7">
    <location>
        <begin position="49"/>
        <end position="70"/>
    </location>
</feature>
<feature type="transmembrane region" description="Helical" evidence="7">
    <location>
        <begin position="77"/>
        <end position="96"/>
    </location>
</feature>
<accession>A0ABP4VYR8</accession>
<feature type="transmembrane region" description="Helical" evidence="7">
    <location>
        <begin position="296"/>
        <end position="320"/>
    </location>
</feature>
<evidence type="ECO:0000256" key="3">
    <source>
        <dbReference type="ARBA" id="ARBA00022692"/>
    </source>
</evidence>
<keyword evidence="3 7" id="KW-0812">Transmembrane</keyword>
<feature type="transmembrane region" description="Helical" evidence="7">
    <location>
        <begin position="135"/>
        <end position="159"/>
    </location>
</feature>
<organism evidence="9 10">
    <name type="scientific">Luedemannella helvata</name>
    <dbReference type="NCBI Taxonomy" id="349315"/>
    <lineage>
        <taxon>Bacteria</taxon>
        <taxon>Bacillati</taxon>
        <taxon>Actinomycetota</taxon>
        <taxon>Actinomycetes</taxon>
        <taxon>Micromonosporales</taxon>
        <taxon>Micromonosporaceae</taxon>
        <taxon>Luedemannella</taxon>
    </lineage>
</organism>
<name>A0ABP4VYR8_9ACTN</name>
<feature type="transmembrane region" description="Helical" evidence="7">
    <location>
        <begin position="165"/>
        <end position="186"/>
    </location>
</feature>
<feature type="transmembrane region" description="Helical" evidence="7">
    <location>
        <begin position="332"/>
        <end position="353"/>
    </location>
</feature>